<evidence type="ECO:0000256" key="5">
    <source>
        <dbReference type="ARBA" id="ARBA00037410"/>
    </source>
</evidence>
<comment type="similarity">
    <text evidence="1">Belongs to the enoyl-CoA hydratase/isomerase family.</text>
</comment>
<gene>
    <name evidence="7" type="ORF">ATN88_20140</name>
</gene>
<keyword evidence="3" id="KW-0809">Transit peptide</keyword>
<dbReference type="NCBIfam" id="NF006008">
    <property type="entry name" value="PRK08139.1"/>
    <property type="match status" value="1"/>
</dbReference>
<dbReference type="Pfam" id="PF00378">
    <property type="entry name" value="ECH_1"/>
    <property type="match status" value="1"/>
</dbReference>
<dbReference type="InterPro" id="IPR052377">
    <property type="entry name" value="Mitochondrial_ECH-domain"/>
</dbReference>
<dbReference type="Gene3D" id="3.90.226.10">
    <property type="entry name" value="2-enoyl-CoA Hydratase, Chain A, domain 1"/>
    <property type="match status" value="1"/>
</dbReference>
<evidence type="ECO:0000256" key="2">
    <source>
        <dbReference type="ARBA" id="ARBA00022832"/>
    </source>
</evidence>
<name>A0A135I8S3_9GAMM</name>
<dbReference type="AlphaFoldDB" id="A0A135I8S3"/>
<dbReference type="STRING" id="294935.ATN88_20140"/>
<evidence type="ECO:0000256" key="1">
    <source>
        <dbReference type="ARBA" id="ARBA00005254"/>
    </source>
</evidence>
<dbReference type="SUPFAM" id="SSF52096">
    <property type="entry name" value="ClpP/crotonase"/>
    <property type="match status" value="1"/>
</dbReference>
<dbReference type="PANTHER" id="PTHR43602">
    <property type="match status" value="1"/>
</dbReference>
<dbReference type="GO" id="GO:0016836">
    <property type="term" value="F:hydro-lyase activity"/>
    <property type="evidence" value="ECO:0007669"/>
    <property type="project" value="TreeGrafter"/>
</dbReference>
<reference evidence="7 8" key="1">
    <citation type="submission" date="2015-11" db="EMBL/GenBank/DDBJ databases">
        <title>Genomic Taxonomy of the Vibrionaceae.</title>
        <authorList>
            <person name="Gomez-Gil B."/>
            <person name="Enciso-Ibarra J."/>
        </authorList>
    </citation>
    <scope>NUCLEOTIDE SEQUENCE [LARGE SCALE GENOMIC DNA]</scope>
    <source>
        <strain evidence="7 8">CAIM 912</strain>
    </source>
</reference>
<dbReference type="Proteomes" id="UP000070529">
    <property type="component" value="Unassembled WGS sequence"/>
</dbReference>
<dbReference type="InterPro" id="IPR014748">
    <property type="entry name" value="Enoyl-CoA_hydra_C"/>
</dbReference>
<evidence type="ECO:0000313" key="7">
    <source>
        <dbReference type="EMBL" id="KXF81817.1"/>
    </source>
</evidence>
<evidence type="ECO:0000256" key="4">
    <source>
        <dbReference type="ARBA" id="ARBA00023098"/>
    </source>
</evidence>
<evidence type="ECO:0000256" key="3">
    <source>
        <dbReference type="ARBA" id="ARBA00022946"/>
    </source>
</evidence>
<dbReference type="InterPro" id="IPR029045">
    <property type="entry name" value="ClpP/crotonase-like_dom_sf"/>
</dbReference>
<keyword evidence="4" id="KW-0443">Lipid metabolism</keyword>
<accession>A0A135I8S3</accession>
<sequence>MSELIEKALSGDGVLRLTLNNSQRRNALSEAMIEELHQAINAAGESPDVKVVVLSGNGPAFSAGHDLKEITAAREASDNGRAFFTRLIEKCAAMMTAIVHCPKPVIAEIDGIATAAGCQLVASCDLAYASETSRFATPGVNIGLFCSTPMVALSRNVSSKHAMEMLLVGDMISASDAERIGLINRVAEVESLNAFTQDIAEKIAAKSSLTLAIGKEAFYRQQVMDLQQAYAYAGEVMVNNMLTKDGEEGITAFVEKRPPVWRNE</sequence>
<keyword evidence="8" id="KW-1185">Reference proteome</keyword>
<protein>
    <recommendedName>
        <fullName evidence="6">Enoyl-CoA hydratase domain-containing protein 3, mitochondrial</fullName>
    </recommendedName>
</protein>
<comment type="function">
    <text evidence="5">May play a role in fatty acid biosynthesis and insulin sensitivity.</text>
</comment>
<comment type="caution">
    <text evidence="7">The sequence shown here is derived from an EMBL/GenBank/DDBJ whole genome shotgun (WGS) entry which is preliminary data.</text>
</comment>
<evidence type="ECO:0000313" key="8">
    <source>
        <dbReference type="Proteomes" id="UP000070529"/>
    </source>
</evidence>
<dbReference type="Gene3D" id="1.10.12.10">
    <property type="entry name" value="Lyase 2-enoyl-coa Hydratase, Chain A, domain 2"/>
    <property type="match status" value="1"/>
</dbReference>
<dbReference type="EMBL" id="LNTY01000033">
    <property type="protein sequence ID" value="KXF81817.1"/>
    <property type="molecule type" value="Genomic_DNA"/>
</dbReference>
<organism evidence="7 8">
    <name type="scientific">Enterovibrio coralii</name>
    <dbReference type="NCBI Taxonomy" id="294935"/>
    <lineage>
        <taxon>Bacteria</taxon>
        <taxon>Pseudomonadati</taxon>
        <taxon>Pseudomonadota</taxon>
        <taxon>Gammaproteobacteria</taxon>
        <taxon>Vibrionales</taxon>
        <taxon>Vibrionaceae</taxon>
        <taxon>Enterovibrio</taxon>
    </lineage>
</organism>
<dbReference type="RefSeq" id="WP_067415330.1">
    <property type="nucleotide sequence ID" value="NZ_LNTY01000033.1"/>
</dbReference>
<keyword evidence="2" id="KW-0276">Fatty acid metabolism</keyword>
<dbReference type="CDD" id="cd06558">
    <property type="entry name" value="crotonase-like"/>
    <property type="match status" value="1"/>
</dbReference>
<dbReference type="GO" id="GO:0006631">
    <property type="term" value="P:fatty acid metabolic process"/>
    <property type="evidence" value="ECO:0007669"/>
    <property type="project" value="UniProtKB-KW"/>
</dbReference>
<dbReference type="InterPro" id="IPR001753">
    <property type="entry name" value="Enoyl-CoA_hydra/iso"/>
</dbReference>
<evidence type="ECO:0000256" key="6">
    <source>
        <dbReference type="ARBA" id="ARBA00040545"/>
    </source>
</evidence>
<proteinExistence type="inferred from homology"/>
<dbReference type="OrthoDB" id="9807606at2"/>
<dbReference type="PANTHER" id="PTHR43602:SF1">
    <property type="entry name" value="ENOYL-COA HYDRATASE DOMAIN-CONTAINING PROTEIN 3, MITOCHONDRIAL"/>
    <property type="match status" value="1"/>
</dbReference>